<dbReference type="AlphaFoldDB" id="A0A8B6GYY2"/>
<name>A0A8B6GYY2_MYTGA</name>
<organism evidence="2 3">
    <name type="scientific">Mytilus galloprovincialis</name>
    <name type="common">Mediterranean mussel</name>
    <dbReference type="NCBI Taxonomy" id="29158"/>
    <lineage>
        <taxon>Eukaryota</taxon>
        <taxon>Metazoa</taxon>
        <taxon>Spiralia</taxon>
        <taxon>Lophotrochozoa</taxon>
        <taxon>Mollusca</taxon>
        <taxon>Bivalvia</taxon>
        <taxon>Autobranchia</taxon>
        <taxon>Pteriomorphia</taxon>
        <taxon>Mytilida</taxon>
        <taxon>Mytiloidea</taxon>
        <taxon>Mytilidae</taxon>
        <taxon>Mytilinae</taxon>
        <taxon>Mytilus</taxon>
    </lineage>
</organism>
<accession>A0A8B6GYY2</accession>
<gene>
    <name evidence="2" type="ORF">MGAL_10B048272</name>
</gene>
<keyword evidence="1" id="KW-1133">Transmembrane helix</keyword>
<evidence type="ECO:0000256" key="1">
    <source>
        <dbReference type="SAM" id="Phobius"/>
    </source>
</evidence>
<feature type="transmembrane region" description="Helical" evidence="1">
    <location>
        <begin position="87"/>
        <end position="107"/>
    </location>
</feature>
<keyword evidence="3" id="KW-1185">Reference proteome</keyword>
<evidence type="ECO:0000313" key="3">
    <source>
        <dbReference type="Proteomes" id="UP000596742"/>
    </source>
</evidence>
<sequence length="269" mass="30622">MNIVGGCPDGFLSEYGEPCHPCPKNTFGRKCGDICSCPTLHRFDTIQGCLNHSVKEIHSTLASDSSTIWKAYDPETSSEQGILRPEIISLICTTFLTLIVIISMLWFRHFIKIKHKRDVRVSYSRKKELEINKLEVVGKIPDKEIDHYHYICDSHIGRTIVSRTKPINHVTIAEKENRSLLNSEVDIEYTASLFSDGYLNPYQPMVSCQDNHEYSGQAIESVCQHNKQEDTTSTDVENTNKEVIRRISFTSENSYNEAISVPSNKNFDI</sequence>
<keyword evidence="1" id="KW-0472">Membrane</keyword>
<proteinExistence type="predicted"/>
<evidence type="ECO:0000313" key="2">
    <source>
        <dbReference type="EMBL" id="VDI70669.1"/>
    </source>
</evidence>
<reference evidence="2" key="1">
    <citation type="submission" date="2018-11" db="EMBL/GenBank/DDBJ databases">
        <authorList>
            <person name="Alioto T."/>
            <person name="Alioto T."/>
        </authorList>
    </citation>
    <scope>NUCLEOTIDE SEQUENCE</scope>
</reference>
<protein>
    <submittedName>
        <fullName evidence="2">Uncharacterized protein</fullName>
    </submittedName>
</protein>
<keyword evidence="1" id="KW-0812">Transmembrane</keyword>
<dbReference type="Proteomes" id="UP000596742">
    <property type="component" value="Unassembled WGS sequence"/>
</dbReference>
<comment type="caution">
    <text evidence="2">The sequence shown here is derived from an EMBL/GenBank/DDBJ whole genome shotgun (WGS) entry which is preliminary data.</text>
</comment>
<dbReference type="EMBL" id="UYJE01009157">
    <property type="protein sequence ID" value="VDI70669.1"/>
    <property type="molecule type" value="Genomic_DNA"/>
</dbReference>